<protein>
    <submittedName>
        <fullName evidence="2">Uncharacterized protein</fullName>
    </submittedName>
</protein>
<comment type="caution">
    <text evidence="2">The sequence shown here is derived from an EMBL/GenBank/DDBJ whole genome shotgun (WGS) entry which is preliminary data.</text>
</comment>
<evidence type="ECO:0000313" key="2">
    <source>
        <dbReference type="EMBL" id="MDW8799700.1"/>
    </source>
</evidence>
<feature type="region of interest" description="Disordered" evidence="1">
    <location>
        <begin position="17"/>
        <end position="62"/>
    </location>
</feature>
<dbReference type="RefSeq" id="WP_318796394.1">
    <property type="nucleotide sequence ID" value="NZ_JARUJP010000001.1"/>
</dbReference>
<gene>
    <name evidence="2" type="ORF">P8V03_00855</name>
</gene>
<evidence type="ECO:0000313" key="3">
    <source>
        <dbReference type="Proteomes" id="UP001281656"/>
    </source>
</evidence>
<reference evidence="2 3" key="1">
    <citation type="submission" date="2023-04" db="EMBL/GenBank/DDBJ databases">
        <title>Clostridium tannerae sp. nov., isolated from the fecal material of an alpaca.</title>
        <authorList>
            <person name="Miller S."/>
            <person name="Hendry M."/>
            <person name="King J."/>
            <person name="Sankaranarayanan K."/>
            <person name="Lawson P.A."/>
        </authorList>
    </citation>
    <scope>NUCLEOTIDE SEQUENCE [LARGE SCALE GENOMIC DNA]</scope>
    <source>
        <strain evidence="2 3">A1-XYC3</strain>
    </source>
</reference>
<name>A0ABU4JNI3_9CLOT</name>
<accession>A0ABU4JNI3</accession>
<dbReference type="EMBL" id="JARUJP010000001">
    <property type="protein sequence ID" value="MDW8799700.1"/>
    <property type="molecule type" value="Genomic_DNA"/>
</dbReference>
<feature type="compositionally biased region" description="Basic and acidic residues" evidence="1">
    <location>
        <begin position="37"/>
        <end position="61"/>
    </location>
</feature>
<organism evidence="2 3">
    <name type="scientific">Clostridium tanneri</name>
    <dbReference type="NCBI Taxonomy" id="3037988"/>
    <lineage>
        <taxon>Bacteria</taxon>
        <taxon>Bacillati</taxon>
        <taxon>Bacillota</taxon>
        <taxon>Clostridia</taxon>
        <taxon>Eubacteriales</taxon>
        <taxon>Clostridiaceae</taxon>
        <taxon>Clostridium</taxon>
    </lineage>
</organism>
<proteinExistence type="predicted"/>
<dbReference type="Proteomes" id="UP001281656">
    <property type="component" value="Unassembled WGS sequence"/>
</dbReference>
<sequence>MEYRLNKIDPELRQRIKETTKSGKIHNKAKIAVNSDSKNKDKKGGADFNSELEKQKKERDKNKKKFTVEAIKIEEVQVPAYKEAEPSKDEMKGNLLDVRK</sequence>
<evidence type="ECO:0000256" key="1">
    <source>
        <dbReference type="SAM" id="MobiDB-lite"/>
    </source>
</evidence>
<keyword evidence="3" id="KW-1185">Reference proteome</keyword>